<dbReference type="SUPFAM" id="SSF140990">
    <property type="entry name" value="FtsH protease domain-like"/>
    <property type="match status" value="1"/>
</dbReference>
<dbReference type="OrthoDB" id="1413014at2759"/>
<dbReference type="Gene3D" id="1.20.58.760">
    <property type="entry name" value="Peptidase M41"/>
    <property type="match status" value="1"/>
</dbReference>
<keyword evidence="11" id="KW-0482">Metalloprotease</keyword>
<comment type="caution">
    <text evidence="15">The sequence shown here is derived from an EMBL/GenBank/DDBJ whole genome shotgun (WGS) entry which is preliminary data.</text>
</comment>
<evidence type="ECO:0000256" key="12">
    <source>
        <dbReference type="ARBA" id="ARBA00023136"/>
    </source>
</evidence>
<dbReference type="GO" id="GO:0004222">
    <property type="term" value="F:metalloendopeptidase activity"/>
    <property type="evidence" value="ECO:0007669"/>
    <property type="project" value="InterPro"/>
</dbReference>
<dbReference type="GO" id="GO:0006508">
    <property type="term" value="P:proteolysis"/>
    <property type="evidence" value="ECO:0007669"/>
    <property type="project" value="UniProtKB-KW"/>
</dbReference>
<evidence type="ECO:0000256" key="8">
    <source>
        <dbReference type="ARBA" id="ARBA00022801"/>
    </source>
</evidence>
<comment type="similarity">
    <text evidence="3">In the C-terminal section; belongs to the peptidase M41 family.</text>
</comment>
<evidence type="ECO:0000256" key="5">
    <source>
        <dbReference type="ARBA" id="ARBA00022670"/>
    </source>
</evidence>
<dbReference type="PANTHER" id="PTHR23076">
    <property type="entry name" value="METALLOPROTEASE M41 FTSH"/>
    <property type="match status" value="1"/>
</dbReference>
<dbReference type="InterPro" id="IPR041569">
    <property type="entry name" value="AAA_lid_3"/>
</dbReference>
<dbReference type="FunFam" id="1.20.58.760:FF:000001">
    <property type="entry name" value="ATP-dependent zinc metalloprotease FtsH"/>
    <property type="match status" value="1"/>
</dbReference>
<dbReference type="EMBL" id="MDYQ01000056">
    <property type="protein sequence ID" value="PRP84821.1"/>
    <property type="molecule type" value="Genomic_DNA"/>
</dbReference>
<dbReference type="FunFam" id="1.10.8.60:FF:000001">
    <property type="entry name" value="ATP-dependent zinc metalloprotease FtsH"/>
    <property type="match status" value="1"/>
</dbReference>
<feature type="compositionally biased region" description="Polar residues" evidence="13">
    <location>
        <begin position="133"/>
        <end position="154"/>
    </location>
</feature>
<name>A0A2P6NLI5_9EUKA</name>
<evidence type="ECO:0000313" key="16">
    <source>
        <dbReference type="Proteomes" id="UP000241769"/>
    </source>
</evidence>
<dbReference type="Gene3D" id="1.10.8.60">
    <property type="match status" value="1"/>
</dbReference>
<evidence type="ECO:0000256" key="6">
    <source>
        <dbReference type="ARBA" id="ARBA00022723"/>
    </source>
</evidence>
<keyword evidence="12" id="KW-0472">Membrane</keyword>
<evidence type="ECO:0000256" key="2">
    <source>
        <dbReference type="ARBA" id="ARBA00004370"/>
    </source>
</evidence>
<dbReference type="GO" id="GO:0005524">
    <property type="term" value="F:ATP binding"/>
    <property type="evidence" value="ECO:0007669"/>
    <property type="project" value="UniProtKB-KW"/>
</dbReference>
<keyword evidence="10" id="KW-0067">ATP-binding</keyword>
<dbReference type="InParanoid" id="A0A2P6NLI5"/>
<evidence type="ECO:0000256" key="10">
    <source>
        <dbReference type="ARBA" id="ARBA00022840"/>
    </source>
</evidence>
<dbReference type="InterPro" id="IPR037219">
    <property type="entry name" value="Peptidase_M41-like"/>
</dbReference>
<dbReference type="InterPro" id="IPR027417">
    <property type="entry name" value="P-loop_NTPase"/>
</dbReference>
<feature type="region of interest" description="Disordered" evidence="13">
    <location>
        <begin position="131"/>
        <end position="189"/>
    </location>
</feature>
<dbReference type="SUPFAM" id="SSF52540">
    <property type="entry name" value="P-loop containing nucleoside triphosphate hydrolases"/>
    <property type="match status" value="1"/>
</dbReference>
<accession>A0A2P6NLI5</accession>
<keyword evidence="5" id="KW-0645">Protease</keyword>
<dbReference type="InterPro" id="IPR005936">
    <property type="entry name" value="FtsH"/>
</dbReference>
<feature type="domain" description="AAA+ ATPase" evidence="14">
    <location>
        <begin position="298"/>
        <end position="436"/>
    </location>
</feature>
<keyword evidence="16" id="KW-1185">Reference proteome</keyword>
<dbReference type="Pfam" id="PF01434">
    <property type="entry name" value="Peptidase_M41"/>
    <property type="match status" value="1"/>
</dbReference>
<dbReference type="STRING" id="1890364.A0A2P6NLI5"/>
<dbReference type="PROSITE" id="PS00674">
    <property type="entry name" value="AAA"/>
    <property type="match status" value="1"/>
</dbReference>
<dbReference type="GO" id="GO:0016887">
    <property type="term" value="F:ATP hydrolysis activity"/>
    <property type="evidence" value="ECO:0007669"/>
    <property type="project" value="InterPro"/>
</dbReference>
<keyword evidence="6" id="KW-0479">Metal-binding</keyword>
<dbReference type="GO" id="GO:0046872">
    <property type="term" value="F:metal ion binding"/>
    <property type="evidence" value="ECO:0007669"/>
    <property type="project" value="UniProtKB-KW"/>
</dbReference>
<comment type="cofactor">
    <cofactor evidence="1">
        <name>Zn(2+)</name>
        <dbReference type="ChEBI" id="CHEBI:29105"/>
    </cofactor>
</comment>
<sequence>MLGRFKGLQTLPNHSLHRYGIQGTTLVFQSQPSLPFNSRNITQWLKSLKPANGSLKERANARPFDPIAQSDYLNHLSSRRQWEEIKTRFQSGTYAMDPTSHTVYIKALAQLKELDSFKMPEFVQAYYPAHAPSTKQQQTNTTAQSGESTATDQNGAAAPPPDGAPVPPSSSSGGAPVPPSSPSPNFAHGQPYAPIPVQLVESPGTLRSKILWRLFIVGVAVAGLTYLYTTLKDGGGENKIGKGSVLSPFNISNAHSQVTNVTEKFDDVKGCDEAKAELIEVVEYLKNPTKFTRLGARLPKGVLLVGEPGTGKTLLARAIAGEAGVPFLYCAGSSFDEMYIGVGPKRIRNLFEDAKKLGQCIIFIDEIDALGTSRKRGMSSSYSRENTLNQLLTELDGFKQTSGIIIIGATNFPEALDQALVRPGRFDKQIVIPVPDLKGRKEIIDSYLKKTTISPDVDSRTIAKGTPGFTGADLSNLINIAAIKAVVGNKLAVDMRDFEEAKDDVIMGIKRKSGDMSVTARRMTAYHEGGHALVALHTEGAVPVHKATIIKRGNALGMTVQLPDKDTESVSRKDMKATLACIMGGRAAEEIVYGHDEVSSGASSDFKKATQLAHNMVTKWGMSDKIGMMYIDIDKISDEEKKTVDAEVKIILQEAYENARSLLTTHRTELDRIAEALVEMETLSGEELKKVAKGERVKRPF</sequence>
<dbReference type="HAMAP" id="MF_01458">
    <property type="entry name" value="FtsH"/>
    <property type="match status" value="1"/>
</dbReference>
<dbReference type="FunCoup" id="A0A2P6NLI5">
    <property type="interactions" value="328"/>
</dbReference>
<dbReference type="CDD" id="cd19501">
    <property type="entry name" value="RecA-like_FtsH"/>
    <property type="match status" value="1"/>
</dbReference>
<proteinExistence type="inferred from homology"/>
<comment type="subcellular location">
    <subcellularLocation>
        <location evidence="2">Membrane</location>
    </subcellularLocation>
</comment>
<evidence type="ECO:0000256" key="1">
    <source>
        <dbReference type="ARBA" id="ARBA00001947"/>
    </source>
</evidence>
<evidence type="ECO:0000256" key="3">
    <source>
        <dbReference type="ARBA" id="ARBA00010044"/>
    </source>
</evidence>
<organism evidence="15 16">
    <name type="scientific">Planoprotostelium fungivorum</name>
    <dbReference type="NCBI Taxonomy" id="1890364"/>
    <lineage>
        <taxon>Eukaryota</taxon>
        <taxon>Amoebozoa</taxon>
        <taxon>Evosea</taxon>
        <taxon>Variosea</taxon>
        <taxon>Cavosteliida</taxon>
        <taxon>Cavosteliaceae</taxon>
        <taxon>Planoprotostelium</taxon>
    </lineage>
</organism>
<comment type="similarity">
    <text evidence="4">In the N-terminal section; belongs to the AAA ATPase family.</text>
</comment>
<dbReference type="GO" id="GO:0016020">
    <property type="term" value="C:membrane"/>
    <property type="evidence" value="ECO:0007669"/>
    <property type="project" value="UniProtKB-SubCell"/>
</dbReference>
<dbReference type="Proteomes" id="UP000241769">
    <property type="component" value="Unassembled WGS sequence"/>
</dbReference>
<evidence type="ECO:0000256" key="4">
    <source>
        <dbReference type="ARBA" id="ARBA00010550"/>
    </source>
</evidence>
<evidence type="ECO:0000256" key="7">
    <source>
        <dbReference type="ARBA" id="ARBA00022741"/>
    </source>
</evidence>
<dbReference type="Pfam" id="PF17862">
    <property type="entry name" value="AAA_lid_3"/>
    <property type="match status" value="1"/>
</dbReference>
<evidence type="ECO:0000256" key="13">
    <source>
        <dbReference type="SAM" id="MobiDB-lite"/>
    </source>
</evidence>
<keyword evidence="8" id="KW-0378">Hydrolase</keyword>
<evidence type="ECO:0000256" key="9">
    <source>
        <dbReference type="ARBA" id="ARBA00022833"/>
    </source>
</evidence>
<dbReference type="GO" id="GO:0005737">
    <property type="term" value="C:cytoplasm"/>
    <property type="evidence" value="ECO:0007669"/>
    <property type="project" value="UniProtKB-ARBA"/>
</dbReference>
<dbReference type="Pfam" id="PF00004">
    <property type="entry name" value="AAA"/>
    <property type="match status" value="1"/>
</dbReference>
<evidence type="ECO:0000259" key="14">
    <source>
        <dbReference type="SMART" id="SM00382"/>
    </source>
</evidence>
<dbReference type="InterPro" id="IPR003959">
    <property type="entry name" value="ATPase_AAA_core"/>
</dbReference>
<keyword evidence="7" id="KW-0547">Nucleotide-binding</keyword>
<feature type="compositionally biased region" description="Pro residues" evidence="13">
    <location>
        <begin position="158"/>
        <end position="168"/>
    </location>
</feature>
<dbReference type="AlphaFoldDB" id="A0A2P6NLI5"/>
<evidence type="ECO:0000256" key="11">
    <source>
        <dbReference type="ARBA" id="ARBA00023049"/>
    </source>
</evidence>
<dbReference type="InterPro" id="IPR003593">
    <property type="entry name" value="AAA+_ATPase"/>
</dbReference>
<dbReference type="Gene3D" id="3.40.50.300">
    <property type="entry name" value="P-loop containing nucleotide triphosphate hydrolases"/>
    <property type="match status" value="1"/>
</dbReference>
<evidence type="ECO:0000313" key="15">
    <source>
        <dbReference type="EMBL" id="PRP84821.1"/>
    </source>
</evidence>
<dbReference type="FunFam" id="3.40.50.300:FF:000352">
    <property type="entry name" value="ATP-dependent zinc metalloprotease FTSH 7, chloroplastic"/>
    <property type="match status" value="1"/>
</dbReference>
<dbReference type="PANTHER" id="PTHR23076:SF97">
    <property type="entry name" value="ATP-DEPENDENT ZINC METALLOPROTEASE YME1L1"/>
    <property type="match status" value="1"/>
</dbReference>
<dbReference type="SMART" id="SM00382">
    <property type="entry name" value="AAA"/>
    <property type="match status" value="1"/>
</dbReference>
<dbReference type="InterPro" id="IPR000642">
    <property type="entry name" value="Peptidase_M41"/>
</dbReference>
<dbReference type="GO" id="GO:0004176">
    <property type="term" value="F:ATP-dependent peptidase activity"/>
    <property type="evidence" value="ECO:0007669"/>
    <property type="project" value="InterPro"/>
</dbReference>
<gene>
    <name evidence="15" type="ORF">PROFUN_07475</name>
</gene>
<keyword evidence="9" id="KW-0862">Zinc</keyword>
<reference evidence="15 16" key="1">
    <citation type="journal article" date="2018" name="Genome Biol. Evol.">
        <title>Multiple Roots of Fruiting Body Formation in Amoebozoa.</title>
        <authorList>
            <person name="Hillmann F."/>
            <person name="Forbes G."/>
            <person name="Novohradska S."/>
            <person name="Ferling I."/>
            <person name="Riege K."/>
            <person name="Groth M."/>
            <person name="Westermann M."/>
            <person name="Marz M."/>
            <person name="Spaller T."/>
            <person name="Winckler T."/>
            <person name="Schaap P."/>
            <person name="Glockner G."/>
        </authorList>
    </citation>
    <scope>NUCLEOTIDE SEQUENCE [LARGE SCALE GENOMIC DNA]</scope>
    <source>
        <strain evidence="15 16">Jena</strain>
    </source>
</reference>
<dbReference type="InterPro" id="IPR003960">
    <property type="entry name" value="ATPase_AAA_CS"/>
</dbReference>
<protein>
    <recommendedName>
        <fullName evidence="14">AAA+ ATPase domain-containing protein</fullName>
    </recommendedName>
</protein>